<dbReference type="PANTHER" id="PTHR43677:SF1">
    <property type="entry name" value="ACRYLYL-COA REDUCTASE ACUI-RELATED"/>
    <property type="match status" value="1"/>
</dbReference>
<dbReference type="GO" id="GO:0043957">
    <property type="term" value="F:acryloyl-CoA reductase (NADPH) activity"/>
    <property type="evidence" value="ECO:0007669"/>
    <property type="project" value="TreeGrafter"/>
</dbReference>
<dbReference type="InterPro" id="IPR051397">
    <property type="entry name" value="Zn-ADH-like_protein"/>
</dbReference>
<dbReference type="Proteomes" id="UP000198891">
    <property type="component" value="Unassembled WGS sequence"/>
</dbReference>
<dbReference type="InterPro" id="IPR011032">
    <property type="entry name" value="GroES-like_sf"/>
</dbReference>
<dbReference type="EMBL" id="FNPZ01000005">
    <property type="protein sequence ID" value="SDZ47659.1"/>
    <property type="molecule type" value="Genomic_DNA"/>
</dbReference>
<name>A0A1H3TE74_9MICO</name>
<dbReference type="CDD" id="cd08288">
    <property type="entry name" value="MDR_yhdh"/>
    <property type="match status" value="1"/>
</dbReference>
<dbReference type="STRING" id="381665.SAMN05216554_4050"/>
<dbReference type="Gene3D" id="3.90.180.10">
    <property type="entry name" value="Medium-chain alcohol dehydrogenases, catalytic domain"/>
    <property type="match status" value="1"/>
</dbReference>
<evidence type="ECO:0000313" key="2">
    <source>
        <dbReference type="EMBL" id="SDZ47659.1"/>
    </source>
</evidence>
<dbReference type="InterPro" id="IPR013149">
    <property type="entry name" value="ADH-like_C"/>
</dbReference>
<dbReference type="SMART" id="SM00829">
    <property type="entry name" value="PKS_ER"/>
    <property type="match status" value="1"/>
</dbReference>
<dbReference type="RefSeq" id="WP_092557247.1">
    <property type="nucleotide sequence ID" value="NZ_FNPZ01000005.1"/>
</dbReference>
<gene>
    <name evidence="2" type="ORF">SAMN05216554_4050</name>
</gene>
<evidence type="ECO:0000259" key="1">
    <source>
        <dbReference type="SMART" id="SM00829"/>
    </source>
</evidence>
<dbReference type="OrthoDB" id="9782155at2"/>
<dbReference type="InterPro" id="IPR036291">
    <property type="entry name" value="NAD(P)-bd_dom_sf"/>
</dbReference>
<dbReference type="Gene3D" id="3.40.50.720">
    <property type="entry name" value="NAD(P)-binding Rossmann-like Domain"/>
    <property type="match status" value="1"/>
</dbReference>
<dbReference type="NCBIfam" id="TIGR02823">
    <property type="entry name" value="oxido_YhdH"/>
    <property type="match status" value="1"/>
</dbReference>
<dbReference type="PANTHER" id="PTHR43677">
    <property type="entry name" value="SHORT-CHAIN DEHYDROGENASE/REDUCTASE"/>
    <property type="match status" value="1"/>
</dbReference>
<organism evidence="2 3">
    <name type="scientific">Herbiconiux ginsengi</name>
    <dbReference type="NCBI Taxonomy" id="381665"/>
    <lineage>
        <taxon>Bacteria</taxon>
        <taxon>Bacillati</taxon>
        <taxon>Actinomycetota</taxon>
        <taxon>Actinomycetes</taxon>
        <taxon>Micrococcales</taxon>
        <taxon>Microbacteriaceae</taxon>
        <taxon>Herbiconiux</taxon>
    </lineage>
</organism>
<dbReference type="InterPro" id="IPR013154">
    <property type="entry name" value="ADH-like_N"/>
</dbReference>
<accession>A0A1H3TE74</accession>
<reference evidence="2 3" key="1">
    <citation type="submission" date="2016-10" db="EMBL/GenBank/DDBJ databases">
        <authorList>
            <person name="de Groot N.N."/>
        </authorList>
    </citation>
    <scope>NUCLEOTIDE SEQUENCE [LARGE SCALE GENOMIC DNA]</scope>
    <source>
        <strain evidence="2 3">CGMCC 4.3491</strain>
    </source>
</reference>
<dbReference type="InterPro" id="IPR014188">
    <property type="entry name" value="Acrylyl-CoA_reductase_AcuI"/>
</dbReference>
<evidence type="ECO:0000313" key="3">
    <source>
        <dbReference type="Proteomes" id="UP000198891"/>
    </source>
</evidence>
<sequence>MRAIISRNKNLPAELTQVDEHDLGGGDVLIDVTHSSLNYKDGMALTGRGIVRRWPLILGIDVTGVVAESSSPRFSPGDRVTLNGSGLGELRNGGYAQRARVSSEFLIYVPEAISLSQAAAIGTAGFTAAIAVLALEREGVEPGDGEILVTGAAGGVGSIAISLLARRGYAVVASSGRAVDQGEFLRSLGAHDVIDRTDLAAPGGPPVQPERWSGAIDSIGSHTLANVLAQSRYEGVVVANGMAQGIDLPTSVLPFILRAVTLVGANSVDASLELRRRAWTVLADELDLDVLDRLTTTIGLEEVIGHGGAILHGAVRGRTVVNVV</sequence>
<proteinExistence type="predicted"/>
<protein>
    <submittedName>
        <fullName evidence="2">Putative quinone oxidoreductase, YhdH/YhfP family</fullName>
    </submittedName>
</protein>
<dbReference type="SUPFAM" id="SSF50129">
    <property type="entry name" value="GroES-like"/>
    <property type="match status" value="1"/>
</dbReference>
<dbReference type="AlphaFoldDB" id="A0A1H3TE74"/>
<dbReference type="SUPFAM" id="SSF51735">
    <property type="entry name" value="NAD(P)-binding Rossmann-fold domains"/>
    <property type="match status" value="1"/>
</dbReference>
<dbReference type="Pfam" id="PF00107">
    <property type="entry name" value="ADH_zinc_N"/>
    <property type="match status" value="1"/>
</dbReference>
<dbReference type="Pfam" id="PF08240">
    <property type="entry name" value="ADH_N"/>
    <property type="match status" value="1"/>
</dbReference>
<dbReference type="InterPro" id="IPR020843">
    <property type="entry name" value="ER"/>
</dbReference>
<keyword evidence="3" id="KW-1185">Reference proteome</keyword>
<feature type="domain" description="Enoyl reductase (ER)" evidence="1">
    <location>
        <begin position="6"/>
        <end position="321"/>
    </location>
</feature>